<reference evidence="1" key="3">
    <citation type="submission" date="2023-05" db="EMBL/GenBank/DDBJ databases">
        <authorList>
            <person name="Smith C.H."/>
        </authorList>
    </citation>
    <scope>NUCLEOTIDE SEQUENCE</scope>
    <source>
        <strain evidence="1">CHS0354</strain>
        <tissue evidence="1">Mantle</tissue>
    </source>
</reference>
<accession>A0AAE0STT8</accession>
<reference evidence="1" key="1">
    <citation type="journal article" date="2021" name="Genome Biol. Evol.">
        <title>A High-Quality Reference Genome for a Parasitic Bivalve with Doubly Uniparental Inheritance (Bivalvia: Unionida).</title>
        <authorList>
            <person name="Smith C.H."/>
        </authorList>
    </citation>
    <scope>NUCLEOTIDE SEQUENCE</scope>
    <source>
        <strain evidence="1">CHS0354</strain>
    </source>
</reference>
<organism evidence="1 2">
    <name type="scientific">Potamilus streckersoni</name>
    <dbReference type="NCBI Taxonomy" id="2493646"/>
    <lineage>
        <taxon>Eukaryota</taxon>
        <taxon>Metazoa</taxon>
        <taxon>Spiralia</taxon>
        <taxon>Lophotrochozoa</taxon>
        <taxon>Mollusca</taxon>
        <taxon>Bivalvia</taxon>
        <taxon>Autobranchia</taxon>
        <taxon>Heteroconchia</taxon>
        <taxon>Palaeoheterodonta</taxon>
        <taxon>Unionida</taxon>
        <taxon>Unionoidea</taxon>
        <taxon>Unionidae</taxon>
        <taxon>Ambleminae</taxon>
        <taxon>Lampsilini</taxon>
        <taxon>Potamilus</taxon>
    </lineage>
</organism>
<name>A0AAE0STT8_9BIVA</name>
<dbReference type="EMBL" id="JAEAOA010002351">
    <property type="protein sequence ID" value="KAK3597458.1"/>
    <property type="molecule type" value="Genomic_DNA"/>
</dbReference>
<comment type="caution">
    <text evidence="1">The sequence shown here is derived from an EMBL/GenBank/DDBJ whole genome shotgun (WGS) entry which is preliminary data.</text>
</comment>
<gene>
    <name evidence="1" type="ORF">CHS0354_041872</name>
</gene>
<sequence length="115" mass="12699">MTLTIFNLGDPKTAGSRSAIRSVEGQERAVSEETHQNELEDATVLQRRGGHAVSLGEETRWIIPDVPRTCESNFDDVQQLGRECCSRAYHPFPGVSALRTPGMDQPARGLDPIYC</sequence>
<proteinExistence type="predicted"/>
<protein>
    <submittedName>
        <fullName evidence="1">Uncharacterized protein</fullName>
    </submittedName>
</protein>
<evidence type="ECO:0000313" key="1">
    <source>
        <dbReference type="EMBL" id="KAK3597458.1"/>
    </source>
</evidence>
<evidence type="ECO:0000313" key="2">
    <source>
        <dbReference type="Proteomes" id="UP001195483"/>
    </source>
</evidence>
<keyword evidence="2" id="KW-1185">Reference proteome</keyword>
<dbReference type="AlphaFoldDB" id="A0AAE0STT8"/>
<reference evidence="1" key="2">
    <citation type="journal article" date="2021" name="Genome Biol. Evol.">
        <title>Developing a high-quality reference genome for a parasitic bivalve with doubly uniparental inheritance (Bivalvia: Unionida).</title>
        <authorList>
            <person name="Smith C.H."/>
        </authorList>
    </citation>
    <scope>NUCLEOTIDE SEQUENCE</scope>
    <source>
        <strain evidence="1">CHS0354</strain>
        <tissue evidence="1">Mantle</tissue>
    </source>
</reference>
<dbReference type="Proteomes" id="UP001195483">
    <property type="component" value="Unassembled WGS sequence"/>
</dbReference>